<comment type="caution">
    <text evidence="1">The sequence shown here is derived from an EMBL/GenBank/DDBJ whole genome shotgun (WGS) entry which is preliminary data.</text>
</comment>
<gene>
    <name evidence="1" type="ORF">GSI_01195</name>
</gene>
<protein>
    <submittedName>
        <fullName evidence="1">Uncharacterized protein</fullName>
    </submittedName>
</protein>
<dbReference type="AlphaFoldDB" id="A0A2G8SUP8"/>
<evidence type="ECO:0000313" key="2">
    <source>
        <dbReference type="Proteomes" id="UP000230002"/>
    </source>
</evidence>
<keyword evidence="2" id="KW-1185">Reference proteome</keyword>
<evidence type="ECO:0000313" key="1">
    <source>
        <dbReference type="EMBL" id="PIL37501.1"/>
    </source>
</evidence>
<accession>A0A2G8SUP8</accession>
<dbReference type="EMBL" id="AYKW01000001">
    <property type="protein sequence ID" value="PIL37501.1"/>
    <property type="molecule type" value="Genomic_DNA"/>
</dbReference>
<dbReference type="Proteomes" id="UP000230002">
    <property type="component" value="Unassembled WGS sequence"/>
</dbReference>
<sequence length="101" mass="11436">MLIPGTISDLKFDESVRRASVTHFDQGTDAIFHLRFNDRVEFWEFSSTVAHLRSEEQARNADLAHKLSLIRHFVPSHGPDGLMDVICTNEDHAQGYDHSSG</sequence>
<name>A0A2G8SUP8_9APHY</name>
<organism evidence="1 2">
    <name type="scientific">Ganoderma sinense ZZ0214-1</name>
    <dbReference type="NCBI Taxonomy" id="1077348"/>
    <lineage>
        <taxon>Eukaryota</taxon>
        <taxon>Fungi</taxon>
        <taxon>Dikarya</taxon>
        <taxon>Basidiomycota</taxon>
        <taxon>Agaricomycotina</taxon>
        <taxon>Agaricomycetes</taxon>
        <taxon>Polyporales</taxon>
        <taxon>Polyporaceae</taxon>
        <taxon>Ganoderma</taxon>
    </lineage>
</organism>
<proteinExistence type="predicted"/>
<reference evidence="1 2" key="1">
    <citation type="journal article" date="2015" name="Sci. Rep.">
        <title>Chromosome-level genome map provides insights into diverse defense mechanisms in the medicinal fungus Ganoderma sinense.</title>
        <authorList>
            <person name="Zhu Y."/>
            <person name="Xu J."/>
            <person name="Sun C."/>
            <person name="Zhou S."/>
            <person name="Xu H."/>
            <person name="Nelson D.R."/>
            <person name="Qian J."/>
            <person name="Song J."/>
            <person name="Luo H."/>
            <person name="Xiang L."/>
            <person name="Li Y."/>
            <person name="Xu Z."/>
            <person name="Ji A."/>
            <person name="Wang L."/>
            <person name="Lu S."/>
            <person name="Hayward A."/>
            <person name="Sun W."/>
            <person name="Li X."/>
            <person name="Schwartz D.C."/>
            <person name="Wang Y."/>
            <person name="Chen S."/>
        </authorList>
    </citation>
    <scope>NUCLEOTIDE SEQUENCE [LARGE SCALE GENOMIC DNA]</scope>
    <source>
        <strain evidence="1 2">ZZ0214-1</strain>
    </source>
</reference>